<evidence type="ECO:0000313" key="10">
    <source>
        <dbReference type="Proteomes" id="UP000077134"/>
    </source>
</evidence>
<evidence type="ECO:0000313" key="9">
    <source>
        <dbReference type="EMBL" id="OAB72096.1"/>
    </source>
</evidence>
<evidence type="ECO:0000256" key="1">
    <source>
        <dbReference type="ARBA" id="ARBA00004141"/>
    </source>
</evidence>
<feature type="transmembrane region" description="Helical" evidence="8">
    <location>
        <begin position="337"/>
        <end position="356"/>
    </location>
</feature>
<accession>A0A167BIG4</accession>
<dbReference type="KEGG" id="pcx:LPB68_12780"/>
<feature type="transmembrane region" description="Helical" evidence="8">
    <location>
        <begin position="137"/>
        <end position="161"/>
    </location>
</feature>
<dbReference type="OrthoDB" id="2840438at2"/>
<dbReference type="PANTHER" id="PTHR34975">
    <property type="entry name" value="SPORE GERMINATION PROTEIN A2"/>
    <property type="match status" value="1"/>
</dbReference>
<feature type="transmembrane region" description="Helical" evidence="8">
    <location>
        <begin position="269"/>
        <end position="293"/>
    </location>
</feature>
<dbReference type="AlphaFoldDB" id="A0A167BIG4"/>
<comment type="caution">
    <text evidence="9">The sequence shown here is derived from an EMBL/GenBank/DDBJ whole genome shotgun (WGS) entry which is preliminary data.</text>
</comment>
<dbReference type="GO" id="GO:0009847">
    <property type="term" value="P:spore germination"/>
    <property type="evidence" value="ECO:0007669"/>
    <property type="project" value="InterPro"/>
</dbReference>
<dbReference type="InterPro" id="IPR004761">
    <property type="entry name" value="Spore_GerAB"/>
</dbReference>
<evidence type="ECO:0000256" key="6">
    <source>
        <dbReference type="ARBA" id="ARBA00022989"/>
    </source>
</evidence>
<keyword evidence="5 8" id="KW-0812">Transmembrane</keyword>
<feature type="transmembrane region" description="Helical" evidence="8">
    <location>
        <begin position="104"/>
        <end position="125"/>
    </location>
</feature>
<evidence type="ECO:0000256" key="2">
    <source>
        <dbReference type="ARBA" id="ARBA00007998"/>
    </source>
</evidence>
<dbReference type="Proteomes" id="UP000077134">
    <property type="component" value="Unassembled WGS sequence"/>
</dbReference>
<dbReference type="GO" id="GO:0016020">
    <property type="term" value="C:membrane"/>
    <property type="evidence" value="ECO:0007669"/>
    <property type="project" value="UniProtKB-SubCell"/>
</dbReference>
<dbReference type="STRING" id="1763538.LPB68_12780"/>
<feature type="transmembrane region" description="Helical" evidence="8">
    <location>
        <begin position="36"/>
        <end position="53"/>
    </location>
</feature>
<feature type="transmembrane region" description="Helical" evidence="8">
    <location>
        <begin position="305"/>
        <end position="325"/>
    </location>
</feature>
<feature type="transmembrane region" description="Helical" evidence="8">
    <location>
        <begin position="74"/>
        <end position="92"/>
    </location>
</feature>
<evidence type="ECO:0000256" key="4">
    <source>
        <dbReference type="ARBA" id="ARBA00022544"/>
    </source>
</evidence>
<keyword evidence="10" id="KW-1185">Reference proteome</keyword>
<keyword evidence="7 8" id="KW-0472">Membrane</keyword>
<evidence type="ECO:0000256" key="8">
    <source>
        <dbReference type="SAM" id="Phobius"/>
    </source>
</evidence>
<reference evidence="9 10" key="1">
    <citation type="submission" date="2016-02" db="EMBL/GenBank/DDBJ databases">
        <title>Paenibacillus sp. LPB0068, isolated from Crassostrea gigas.</title>
        <authorList>
            <person name="Shin S.-K."/>
            <person name="Yi H."/>
        </authorList>
    </citation>
    <scope>NUCLEOTIDE SEQUENCE [LARGE SCALE GENOMIC DNA]</scope>
    <source>
        <strain evidence="9 10">LPB0068</strain>
    </source>
</reference>
<dbReference type="Pfam" id="PF03845">
    <property type="entry name" value="Spore_permease"/>
    <property type="match status" value="1"/>
</dbReference>
<gene>
    <name evidence="9" type="ORF">PNBC_18110</name>
</gene>
<keyword evidence="3" id="KW-0813">Transport</keyword>
<evidence type="ECO:0000256" key="7">
    <source>
        <dbReference type="ARBA" id="ARBA00023136"/>
    </source>
</evidence>
<protein>
    <submittedName>
        <fullName evidence="9">Spore gernimation protein</fullName>
    </submittedName>
</protein>
<comment type="subcellular location">
    <subcellularLocation>
        <location evidence="1">Membrane</location>
        <topology evidence="1">Multi-pass membrane protein</topology>
    </subcellularLocation>
</comment>
<dbReference type="EMBL" id="LSFN01000036">
    <property type="protein sequence ID" value="OAB72096.1"/>
    <property type="molecule type" value="Genomic_DNA"/>
</dbReference>
<evidence type="ECO:0000256" key="5">
    <source>
        <dbReference type="ARBA" id="ARBA00022692"/>
    </source>
</evidence>
<keyword evidence="4" id="KW-0309">Germination</keyword>
<comment type="similarity">
    <text evidence="2">Belongs to the amino acid-polyamine-organocation (APC) superfamily. Spore germination protein (SGP) (TC 2.A.3.9) family.</text>
</comment>
<organism evidence="9 10">
    <name type="scientific">Paenibacillus crassostreae</name>
    <dbReference type="NCBI Taxonomy" id="1763538"/>
    <lineage>
        <taxon>Bacteria</taxon>
        <taxon>Bacillati</taxon>
        <taxon>Bacillota</taxon>
        <taxon>Bacilli</taxon>
        <taxon>Bacillales</taxon>
        <taxon>Paenibacillaceae</taxon>
        <taxon>Paenibacillus</taxon>
    </lineage>
</organism>
<sequence length="363" mass="40833">MSQTTSRVSELIVTLSLFEIGSTTLFMLGGEAKQDAWLAMLIGAIVGLFLLLLHLSIHRQDPSLDLFLLFRRYLGKYLGTIMNLLFVGYFTYETSRNLRDLGEVTVMTLLNQTSLWIIMLVTIIVISNTVRYGPEIFFFVCMIIFPVIVITYVVISILIPATGLLHIEFFQPILEKGLKPVLKAAIPDIVSFPFGQTVLFLVFYPLATKGRNLSRAVIISYSLTALFLTAFNQLNILVLGPKLAANITLPFLTTVQLIQLPEVLERMDAFFTLVLFLGLGVKMAAFFNGATIGMERITGISSKKWVLPLAALIYGLAFISPNYIHHIEIGRGVVVKYWWPVFQFVLPLLLYIVMLIRRKKKAS</sequence>
<proteinExistence type="inferred from homology"/>
<dbReference type="NCBIfam" id="TIGR00912">
    <property type="entry name" value="2A0309"/>
    <property type="match status" value="1"/>
</dbReference>
<feature type="transmembrane region" description="Helical" evidence="8">
    <location>
        <begin position="12"/>
        <end position="30"/>
    </location>
</feature>
<feature type="transmembrane region" description="Helical" evidence="8">
    <location>
        <begin position="181"/>
        <end position="204"/>
    </location>
</feature>
<evidence type="ECO:0000256" key="3">
    <source>
        <dbReference type="ARBA" id="ARBA00022448"/>
    </source>
</evidence>
<feature type="transmembrane region" description="Helical" evidence="8">
    <location>
        <begin position="216"/>
        <end position="234"/>
    </location>
</feature>
<dbReference type="PANTHER" id="PTHR34975:SF2">
    <property type="entry name" value="SPORE GERMINATION PROTEIN A2"/>
    <property type="match status" value="1"/>
</dbReference>
<dbReference type="RefSeq" id="WP_068660977.1">
    <property type="nucleotide sequence ID" value="NZ_CP017770.1"/>
</dbReference>
<name>A0A167BIG4_9BACL</name>
<keyword evidence="6 8" id="KW-1133">Transmembrane helix</keyword>